<evidence type="ECO:0000313" key="2">
    <source>
        <dbReference type="EnsemblFungi" id="MAPG_07554T0"/>
    </source>
</evidence>
<evidence type="ECO:0000313" key="1">
    <source>
        <dbReference type="EMBL" id="KLU88569.1"/>
    </source>
</evidence>
<dbReference type="EMBL" id="GL876971">
    <property type="protein sequence ID" value="KLU88569.1"/>
    <property type="molecule type" value="Genomic_DNA"/>
</dbReference>
<reference evidence="3" key="1">
    <citation type="submission" date="2010-05" db="EMBL/GenBank/DDBJ databases">
        <title>The genome sequence of Magnaporthe poae strain ATCC 64411.</title>
        <authorList>
            <person name="Ma L.-J."/>
            <person name="Dead R."/>
            <person name="Young S."/>
            <person name="Zeng Q."/>
            <person name="Koehrsen M."/>
            <person name="Alvarado L."/>
            <person name="Berlin A."/>
            <person name="Chapman S.B."/>
            <person name="Chen Z."/>
            <person name="Freedman E."/>
            <person name="Gellesch M."/>
            <person name="Goldberg J."/>
            <person name="Griggs A."/>
            <person name="Gujja S."/>
            <person name="Heilman E.R."/>
            <person name="Heiman D."/>
            <person name="Hepburn T."/>
            <person name="Howarth C."/>
            <person name="Jen D."/>
            <person name="Larson L."/>
            <person name="Mehta T."/>
            <person name="Neiman D."/>
            <person name="Pearson M."/>
            <person name="Roberts A."/>
            <person name="Saif S."/>
            <person name="Shea T."/>
            <person name="Shenoy N."/>
            <person name="Sisk P."/>
            <person name="Stolte C."/>
            <person name="Sykes S."/>
            <person name="Walk T."/>
            <person name="White J."/>
            <person name="Yandava C."/>
            <person name="Haas B."/>
            <person name="Nusbaum C."/>
            <person name="Birren B."/>
        </authorList>
    </citation>
    <scope>NUCLEOTIDE SEQUENCE [LARGE SCALE GENOMIC DNA]</scope>
    <source>
        <strain evidence="3">ATCC 64411 / 73-15</strain>
    </source>
</reference>
<reference evidence="2" key="5">
    <citation type="submission" date="2015-06" db="UniProtKB">
        <authorList>
            <consortium name="EnsemblFungi"/>
        </authorList>
    </citation>
    <scope>IDENTIFICATION</scope>
    <source>
        <strain evidence="2">ATCC 64411</strain>
    </source>
</reference>
<sequence>MGLGSEAASGQRQAAQRIMLPASYSGIPGTAWLPLRVALFDSAVCHVERRYSTGVWGPSTNSMFSREFARTTRVFLNPIGKQSIKRPTRSDTESPNKSIGQVRCWVPAELATALQAKAQKLHPSQFILPLLPNRVRRVRPATARPKCVARAGLVGAWPGKTYPDLLRRHLTLCDGRAWRALLDFRSVRNVKLLHHSQFGGLPGSQVTTILTKWPAQWPVIPPSSARTG</sequence>
<reference evidence="1" key="3">
    <citation type="submission" date="2011-03" db="EMBL/GenBank/DDBJ databases">
        <title>Annotation of Magnaporthe poae ATCC 64411.</title>
        <authorList>
            <person name="Ma L.-J."/>
            <person name="Dead R."/>
            <person name="Young S.K."/>
            <person name="Zeng Q."/>
            <person name="Gargeya S."/>
            <person name="Fitzgerald M."/>
            <person name="Haas B."/>
            <person name="Abouelleil A."/>
            <person name="Alvarado L."/>
            <person name="Arachchi H.M."/>
            <person name="Berlin A."/>
            <person name="Brown A."/>
            <person name="Chapman S.B."/>
            <person name="Chen Z."/>
            <person name="Dunbar C."/>
            <person name="Freedman E."/>
            <person name="Gearin G."/>
            <person name="Gellesch M."/>
            <person name="Goldberg J."/>
            <person name="Griggs A."/>
            <person name="Gujja S."/>
            <person name="Heiman D."/>
            <person name="Howarth C."/>
            <person name="Larson L."/>
            <person name="Lui A."/>
            <person name="MacDonald P.J.P."/>
            <person name="Mehta T."/>
            <person name="Montmayeur A."/>
            <person name="Murphy C."/>
            <person name="Neiman D."/>
            <person name="Pearson M."/>
            <person name="Priest M."/>
            <person name="Roberts A."/>
            <person name="Saif S."/>
            <person name="Shea T."/>
            <person name="Shenoy N."/>
            <person name="Sisk P."/>
            <person name="Stolte C."/>
            <person name="Sykes S."/>
            <person name="Yandava C."/>
            <person name="Wortman J."/>
            <person name="Nusbaum C."/>
            <person name="Birren B."/>
        </authorList>
    </citation>
    <scope>NUCLEOTIDE SEQUENCE</scope>
    <source>
        <strain evidence="1">ATCC 64411</strain>
    </source>
</reference>
<dbReference type="Proteomes" id="UP000011715">
    <property type="component" value="Unassembled WGS sequence"/>
</dbReference>
<accession>A0A0C4E4Z7</accession>
<protein>
    <submittedName>
        <fullName evidence="1 2">Uncharacterized protein</fullName>
    </submittedName>
</protein>
<organism evidence="2 3">
    <name type="scientific">Magnaporthiopsis poae (strain ATCC 64411 / 73-15)</name>
    <name type="common">Kentucky bluegrass fungus</name>
    <name type="synonym">Magnaporthe poae</name>
    <dbReference type="NCBI Taxonomy" id="644358"/>
    <lineage>
        <taxon>Eukaryota</taxon>
        <taxon>Fungi</taxon>
        <taxon>Dikarya</taxon>
        <taxon>Ascomycota</taxon>
        <taxon>Pezizomycotina</taxon>
        <taxon>Sordariomycetes</taxon>
        <taxon>Sordariomycetidae</taxon>
        <taxon>Magnaporthales</taxon>
        <taxon>Magnaporthaceae</taxon>
        <taxon>Magnaporthiopsis</taxon>
    </lineage>
</organism>
<proteinExistence type="predicted"/>
<keyword evidence="3" id="KW-1185">Reference proteome</keyword>
<gene>
    <name evidence="1" type="ORF">MAPG_07554</name>
</gene>
<dbReference type="VEuPathDB" id="FungiDB:MAPG_07554"/>
<dbReference type="EnsemblFungi" id="MAPG_07554T0">
    <property type="protein sequence ID" value="MAPG_07554T0"/>
    <property type="gene ID" value="MAPG_07554"/>
</dbReference>
<dbReference type="AlphaFoldDB" id="A0A0C4E4Z7"/>
<dbReference type="EMBL" id="ADBL01001832">
    <property type="status" value="NOT_ANNOTATED_CDS"/>
    <property type="molecule type" value="Genomic_DNA"/>
</dbReference>
<name>A0A0C4E4Z7_MAGP6</name>
<reference evidence="2" key="4">
    <citation type="journal article" date="2015" name="G3 (Bethesda)">
        <title>Genome sequences of three phytopathogenic species of the Magnaporthaceae family of fungi.</title>
        <authorList>
            <person name="Okagaki L.H."/>
            <person name="Nunes C.C."/>
            <person name="Sailsbery J."/>
            <person name="Clay B."/>
            <person name="Brown D."/>
            <person name="John T."/>
            <person name="Oh Y."/>
            <person name="Young N."/>
            <person name="Fitzgerald M."/>
            <person name="Haas B.J."/>
            <person name="Zeng Q."/>
            <person name="Young S."/>
            <person name="Adiconis X."/>
            <person name="Fan L."/>
            <person name="Levin J.Z."/>
            <person name="Mitchell T.K."/>
            <person name="Okubara P.A."/>
            <person name="Farman M.L."/>
            <person name="Kohn L.M."/>
            <person name="Birren B."/>
            <person name="Ma L.-J."/>
            <person name="Dean R.A."/>
        </authorList>
    </citation>
    <scope>NUCLEOTIDE SEQUENCE</scope>
    <source>
        <strain evidence="2">ATCC 64411 / 73-15</strain>
    </source>
</reference>
<reference evidence="1" key="2">
    <citation type="submission" date="2010-05" db="EMBL/GenBank/DDBJ databases">
        <title>The Genome Sequence of Magnaporthe poae strain ATCC 64411.</title>
        <authorList>
            <consortium name="The Broad Institute Genome Sequencing Platform"/>
            <consortium name="Broad Institute Genome Sequencing Center for Infectious Disease"/>
            <person name="Ma L.-J."/>
            <person name="Dead R."/>
            <person name="Young S."/>
            <person name="Zeng Q."/>
            <person name="Koehrsen M."/>
            <person name="Alvarado L."/>
            <person name="Berlin A."/>
            <person name="Chapman S.B."/>
            <person name="Chen Z."/>
            <person name="Freedman E."/>
            <person name="Gellesch M."/>
            <person name="Goldberg J."/>
            <person name="Griggs A."/>
            <person name="Gujja S."/>
            <person name="Heilman E.R."/>
            <person name="Heiman D."/>
            <person name="Hepburn T."/>
            <person name="Howarth C."/>
            <person name="Jen D."/>
            <person name="Larson L."/>
            <person name="Mehta T."/>
            <person name="Neiman D."/>
            <person name="Pearson M."/>
            <person name="Roberts A."/>
            <person name="Saif S."/>
            <person name="Shea T."/>
            <person name="Shenoy N."/>
            <person name="Sisk P."/>
            <person name="Stolte C."/>
            <person name="Sykes S."/>
            <person name="Walk T."/>
            <person name="White J."/>
            <person name="Yandava C."/>
            <person name="Haas B."/>
            <person name="Nusbaum C."/>
            <person name="Birren B."/>
        </authorList>
    </citation>
    <scope>NUCLEOTIDE SEQUENCE</scope>
    <source>
        <strain evidence="1">ATCC 64411</strain>
    </source>
</reference>
<evidence type="ECO:0000313" key="3">
    <source>
        <dbReference type="Proteomes" id="UP000011715"/>
    </source>
</evidence>